<proteinExistence type="predicted"/>
<dbReference type="AlphaFoldDB" id="A0A1Y3EVW3"/>
<accession>A0A1Y3EVW3</accession>
<dbReference type="EMBL" id="LVZM01001249">
    <property type="protein sequence ID" value="OUC49281.1"/>
    <property type="molecule type" value="Genomic_DNA"/>
</dbReference>
<evidence type="ECO:0000313" key="1">
    <source>
        <dbReference type="EMBL" id="OUC49281.1"/>
    </source>
</evidence>
<evidence type="ECO:0008006" key="3">
    <source>
        <dbReference type="Google" id="ProtNLM"/>
    </source>
</evidence>
<gene>
    <name evidence="1" type="ORF">D917_00987</name>
</gene>
<organism evidence="1 2">
    <name type="scientific">Trichinella nativa</name>
    <dbReference type="NCBI Taxonomy" id="6335"/>
    <lineage>
        <taxon>Eukaryota</taxon>
        <taxon>Metazoa</taxon>
        <taxon>Ecdysozoa</taxon>
        <taxon>Nematoda</taxon>
        <taxon>Enoplea</taxon>
        <taxon>Dorylaimia</taxon>
        <taxon>Trichinellida</taxon>
        <taxon>Trichinellidae</taxon>
        <taxon>Trichinella</taxon>
    </lineage>
</organism>
<protein>
    <recommendedName>
        <fullName evidence="3">Integrase catalytic domain-containing protein</fullName>
    </recommendedName>
</protein>
<name>A0A1Y3EVW3_9BILA</name>
<sequence>MSLYTMVNGLKMLKCYHMCFNAKCIYLVHYKKDMFVGFRIILELFGRSNQTGNAIYVSSYITKRQLFTTHGLPEMILLNDATAYTSSEFQNFTANNIAIEIYSNSENSNAWFADDEISTKKHGQKKACRDYELIIKLLTQHMKPNGATGYSTVEFLMYHRPEG</sequence>
<comment type="caution">
    <text evidence="1">The sequence shown here is derived from an EMBL/GenBank/DDBJ whole genome shotgun (WGS) entry which is preliminary data.</text>
</comment>
<evidence type="ECO:0000313" key="2">
    <source>
        <dbReference type="Proteomes" id="UP000243006"/>
    </source>
</evidence>
<reference evidence="1 2" key="1">
    <citation type="submission" date="2015-04" db="EMBL/GenBank/DDBJ databases">
        <title>Draft genome of the roundworm Trichinella nativa.</title>
        <authorList>
            <person name="Mitreva M."/>
        </authorList>
    </citation>
    <scope>NUCLEOTIDE SEQUENCE [LARGE SCALE GENOMIC DNA]</scope>
    <source>
        <strain evidence="1 2">ISS45</strain>
    </source>
</reference>
<dbReference type="Proteomes" id="UP000243006">
    <property type="component" value="Unassembled WGS sequence"/>
</dbReference>